<evidence type="ECO:0000313" key="2">
    <source>
        <dbReference type="Proteomes" id="UP001055879"/>
    </source>
</evidence>
<evidence type="ECO:0000313" key="1">
    <source>
        <dbReference type="EMBL" id="KAI3757013.1"/>
    </source>
</evidence>
<dbReference type="Proteomes" id="UP001055879">
    <property type="component" value="Linkage Group LG02"/>
</dbReference>
<gene>
    <name evidence="1" type="ORF">L6452_04546</name>
</gene>
<organism evidence="1 2">
    <name type="scientific">Arctium lappa</name>
    <name type="common">Greater burdock</name>
    <name type="synonym">Lappa major</name>
    <dbReference type="NCBI Taxonomy" id="4217"/>
    <lineage>
        <taxon>Eukaryota</taxon>
        <taxon>Viridiplantae</taxon>
        <taxon>Streptophyta</taxon>
        <taxon>Embryophyta</taxon>
        <taxon>Tracheophyta</taxon>
        <taxon>Spermatophyta</taxon>
        <taxon>Magnoliopsida</taxon>
        <taxon>eudicotyledons</taxon>
        <taxon>Gunneridae</taxon>
        <taxon>Pentapetalae</taxon>
        <taxon>asterids</taxon>
        <taxon>campanulids</taxon>
        <taxon>Asterales</taxon>
        <taxon>Asteraceae</taxon>
        <taxon>Carduoideae</taxon>
        <taxon>Cardueae</taxon>
        <taxon>Arctiinae</taxon>
        <taxon>Arctium</taxon>
    </lineage>
</organism>
<reference evidence="2" key="1">
    <citation type="journal article" date="2022" name="Mol. Ecol. Resour.">
        <title>The genomes of chicory, endive, great burdock and yacon provide insights into Asteraceae palaeo-polyploidization history and plant inulin production.</title>
        <authorList>
            <person name="Fan W."/>
            <person name="Wang S."/>
            <person name="Wang H."/>
            <person name="Wang A."/>
            <person name="Jiang F."/>
            <person name="Liu H."/>
            <person name="Zhao H."/>
            <person name="Xu D."/>
            <person name="Zhang Y."/>
        </authorList>
    </citation>
    <scope>NUCLEOTIDE SEQUENCE [LARGE SCALE GENOMIC DNA]</scope>
    <source>
        <strain evidence="2">cv. Niubang</strain>
    </source>
</reference>
<proteinExistence type="predicted"/>
<dbReference type="EMBL" id="CM042048">
    <property type="protein sequence ID" value="KAI3757013.1"/>
    <property type="molecule type" value="Genomic_DNA"/>
</dbReference>
<name>A0ACB9EDC2_ARCLA</name>
<accession>A0ACB9EDC2</accession>
<protein>
    <submittedName>
        <fullName evidence="1">Uncharacterized protein</fullName>
    </submittedName>
</protein>
<sequence>MSHVFVSFFFFFRYNVFFFFHDFKRWVITYHLRRFVCYYYDYDYYFVYAISYCKFHVSCAAHSKLQVV</sequence>
<reference evidence="1 2" key="2">
    <citation type="journal article" date="2022" name="Mol. Ecol. Resour.">
        <title>The genomes of chicory, endive, great burdock and yacon provide insights into Asteraceae paleo-polyploidization history and plant inulin production.</title>
        <authorList>
            <person name="Fan W."/>
            <person name="Wang S."/>
            <person name="Wang H."/>
            <person name="Wang A."/>
            <person name="Jiang F."/>
            <person name="Liu H."/>
            <person name="Zhao H."/>
            <person name="Xu D."/>
            <person name="Zhang Y."/>
        </authorList>
    </citation>
    <scope>NUCLEOTIDE SEQUENCE [LARGE SCALE GENOMIC DNA]</scope>
    <source>
        <strain evidence="2">cv. Niubang</strain>
    </source>
</reference>
<keyword evidence="2" id="KW-1185">Reference proteome</keyword>
<comment type="caution">
    <text evidence="1">The sequence shown here is derived from an EMBL/GenBank/DDBJ whole genome shotgun (WGS) entry which is preliminary data.</text>
</comment>